<dbReference type="PANTHER" id="PTHR11808:SF86">
    <property type="entry name" value="METHIONINE GAMMA-LYASE"/>
    <property type="match status" value="1"/>
</dbReference>
<protein>
    <submittedName>
        <fullName evidence="5">Methionine gamma-lyase</fullName>
        <ecNumber evidence="5">4.4.1.11</ecNumber>
    </submittedName>
</protein>
<dbReference type="EC" id="4.4.1.11" evidence="5"/>
<reference evidence="5 6" key="1">
    <citation type="submission" date="2017-07" db="EMBL/GenBank/DDBJ databases">
        <title>Elstera cyanobacteriorum sp. nov., a novel bacterium isolated from cyanobacterial aggregates in a eutrophic lake.</title>
        <authorList>
            <person name="Cai H."/>
        </authorList>
    </citation>
    <scope>NUCLEOTIDE SEQUENCE [LARGE SCALE GENOMIC DNA]</scope>
    <source>
        <strain evidence="5 6">TH019</strain>
    </source>
</reference>
<organism evidence="5 6">
    <name type="scientific">Elstera cyanobacteriorum</name>
    <dbReference type="NCBI Taxonomy" id="2022747"/>
    <lineage>
        <taxon>Bacteria</taxon>
        <taxon>Pseudomonadati</taxon>
        <taxon>Pseudomonadota</taxon>
        <taxon>Alphaproteobacteria</taxon>
        <taxon>Rhodospirillales</taxon>
        <taxon>Rhodospirillaceae</taxon>
        <taxon>Elstera</taxon>
    </lineage>
</organism>
<dbReference type="InterPro" id="IPR000277">
    <property type="entry name" value="Cys/Met-Metab_PyrdxlP-dep_enz"/>
</dbReference>
<dbReference type="GO" id="GO:0009086">
    <property type="term" value="P:methionine biosynthetic process"/>
    <property type="evidence" value="ECO:0007669"/>
    <property type="project" value="UniProtKB-ARBA"/>
</dbReference>
<keyword evidence="2 3" id="KW-0663">Pyridoxal phosphate</keyword>
<dbReference type="FunFam" id="3.40.640.10:FF:000046">
    <property type="entry name" value="Cystathionine gamma-lyase"/>
    <property type="match status" value="1"/>
</dbReference>
<proteinExistence type="inferred from homology"/>
<evidence type="ECO:0000256" key="1">
    <source>
        <dbReference type="ARBA" id="ARBA00001933"/>
    </source>
</evidence>
<comment type="cofactor">
    <cofactor evidence="1 4">
        <name>pyridoxal 5'-phosphate</name>
        <dbReference type="ChEBI" id="CHEBI:597326"/>
    </cofactor>
</comment>
<dbReference type="InterPro" id="IPR015422">
    <property type="entry name" value="PyrdxlP-dep_Trfase_small"/>
</dbReference>
<dbReference type="CDD" id="cd00614">
    <property type="entry name" value="CGS_like"/>
    <property type="match status" value="1"/>
</dbReference>
<evidence type="ECO:0000256" key="3">
    <source>
        <dbReference type="PIRSR" id="PIRSR001434-2"/>
    </source>
</evidence>
<dbReference type="OrthoDB" id="7316598at2"/>
<dbReference type="EMBL" id="NOXS01000031">
    <property type="protein sequence ID" value="OYQ19325.1"/>
    <property type="molecule type" value="Genomic_DNA"/>
</dbReference>
<dbReference type="InterPro" id="IPR015424">
    <property type="entry name" value="PyrdxlP-dep_Trfase"/>
</dbReference>
<dbReference type="SUPFAM" id="SSF53383">
    <property type="entry name" value="PLP-dependent transferases"/>
    <property type="match status" value="1"/>
</dbReference>
<feature type="modified residue" description="N6-(pyridoxal phosphate)lysine" evidence="3">
    <location>
        <position position="241"/>
    </location>
</feature>
<gene>
    <name evidence="5" type="ORF">CHR90_07795</name>
</gene>
<dbReference type="PROSITE" id="PS00868">
    <property type="entry name" value="CYS_MET_METAB_PP"/>
    <property type="match status" value="1"/>
</dbReference>
<evidence type="ECO:0000313" key="5">
    <source>
        <dbReference type="EMBL" id="OYQ19325.1"/>
    </source>
</evidence>
<dbReference type="PIRSF" id="PIRSF001434">
    <property type="entry name" value="CGS"/>
    <property type="match status" value="1"/>
</dbReference>
<dbReference type="Pfam" id="PF01053">
    <property type="entry name" value="Cys_Met_Meta_PP"/>
    <property type="match status" value="1"/>
</dbReference>
<dbReference type="Gene3D" id="3.90.1150.10">
    <property type="entry name" value="Aspartate Aminotransferase, domain 1"/>
    <property type="match status" value="1"/>
</dbReference>
<dbReference type="Gene3D" id="3.40.640.10">
    <property type="entry name" value="Type I PLP-dependent aspartate aminotransferase-like (Major domain)"/>
    <property type="match status" value="1"/>
</dbReference>
<evidence type="ECO:0000256" key="2">
    <source>
        <dbReference type="ARBA" id="ARBA00022898"/>
    </source>
</evidence>
<dbReference type="PANTHER" id="PTHR11808">
    <property type="entry name" value="TRANS-SULFURATION ENZYME FAMILY MEMBER"/>
    <property type="match status" value="1"/>
</dbReference>
<evidence type="ECO:0000313" key="6">
    <source>
        <dbReference type="Proteomes" id="UP000216361"/>
    </source>
</evidence>
<accession>A0A255XSB8</accession>
<name>A0A255XSB8_9PROT</name>
<dbReference type="GO" id="GO:0005737">
    <property type="term" value="C:cytoplasm"/>
    <property type="evidence" value="ECO:0007669"/>
    <property type="project" value="TreeGrafter"/>
</dbReference>
<evidence type="ECO:0000256" key="4">
    <source>
        <dbReference type="RuleBase" id="RU362118"/>
    </source>
</evidence>
<dbReference type="RefSeq" id="WP_094408429.1">
    <property type="nucleotide sequence ID" value="NZ_BMJZ01000004.1"/>
</dbReference>
<dbReference type="GO" id="GO:0030170">
    <property type="term" value="F:pyridoxal phosphate binding"/>
    <property type="evidence" value="ECO:0007669"/>
    <property type="project" value="InterPro"/>
</dbReference>
<comment type="caution">
    <text evidence="5">The sequence shown here is derived from an EMBL/GenBank/DDBJ whole genome shotgun (WGS) entry which is preliminary data.</text>
</comment>
<dbReference type="NCBIfam" id="NF005455">
    <property type="entry name" value="PRK07049.1"/>
    <property type="match status" value="1"/>
</dbReference>
<keyword evidence="5" id="KW-0456">Lyase</keyword>
<comment type="similarity">
    <text evidence="4">Belongs to the trans-sulfuration enzymes family.</text>
</comment>
<keyword evidence="6" id="KW-1185">Reference proteome</keyword>
<dbReference type="AlphaFoldDB" id="A0A255XSB8"/>
<dbReference type="GO" id="GO:0018826">
    <property type="term" value="F:methionine gamma-lyase activity"/>
    <property type="evidence" value="ECO:0007669"/>
    <property type="project" value="UniProtKB-EC"/>
</dbReference>
<dbReference type="InterPro" id="IPR015421">
    <property type="entry name" value="PyrdxlP-dep_Trfase_major"/>
</dbReference>
<dbReference type="Proteomes" id="UP000216361">
    <property type="component" value="Unassembled WGS sequence"/>
</dbReference>
<dbReference type="InterPro" id="IPR054542">
    <property type="entry name" value="Cys_met_metab_PP"/>
</dbReference>
<dbReference type="FunFam" id="3.90.1150.10:FF:000033">
    <property type="entry name" value="Cystathionine gamma-synthase"/>
    <property type="match status" value="1"/>
</dbReference>
<dbReference type="GO" id="GO:0019346">
    <property type="term" value="P:transsulfuration"/>
    <property type="evidence" value="ECO:0007669"/>
    <property type="project" value="InterPro"/>
</dbReference>
<sequence>MTEDTYHKSRIANRRLHPETLMMGYGYSPAMSEGSLKPPVFLTSTFVFENAQQGKDFFDLTAGRRELKPGEKSGLVYSRFNHPNMEILEDRLAIWDEAERCAVFASGMAAIATTCFAFLRPGDTIIHSRPLYGGTETLLKNQMGAFGIKAFGFTDGLDIASMRVTANAAAAAGRVGMILVETPANPTNGLVDLAACKLIADELERTQGYRPPVVVDNTLLGPKYQKPLKHGADLTLLSLTKYVGGHSDLVGGSISGSAALVKQVKSWRGSLGTQLDPNSCWMLMRSLETLDIRMHRANENAQRVAEYLANHPKIARLHYLGNLSSDDPRKTVFERQCEAAGSTFAFDVKGGEKEAFALLDNLQIMKLAVSLGGTETLVSHPAAMTHSGVARELREEIGLTDALIRISVGIENIEDLIADLAQALEAV</sequence>